<dbReference type="Pfam" id="PF01494">
    <property type="entry name" value="FAD_binding_3"/>
    <property type="match status" value="1"/>
</dbReference>
<evidence type="ECO:0000256" key="1">
    <source>
        <dbReference type="ARBA" id="ARBA00022630"/>
    </source>
</evidence>
<evidence type="ECO:0000313" key="7">
    <source>
        <dbReference type="Proteomes" id="UP001240236"/>
    </source>
</evidence>
<keyword evidence="7" id="KW-1185">Reference proteome</keyword>
<dbReference type="GO" id="GO:0071949">
    <property type="term" value="F:FAD binding"/>
    <property type="evidence" value="ECO:0007669"/>
    <property type="project" value="InterPro"/>
</dbReference>
<dbReference type="EMBL" id="JAUSUZ010000001">
    <property type="protein sequence ID" value="MDQ0363839.1"/>
    <property type="molecule type" value="Genomic_DNA"/>
</dbReference>
<dbReference type="Proteomes" id="UP001240236">
    <property type="component" value="Unassembled WGS sequence"/>
</dbReference>
<dbReference type="SUPFAM" id="SSF51905">
    <property type="entry name" value="FAD/NAD(P)-binding domain"/>
    <property type="match status" value="1"/>
</dbReference>
<reference evidence="6 7" key="1">
    <citation type="submission" date="2023-07" db="EMBL/GenBank/DDBJ databases">
        <title>Sequencing the genomes of 1000 actinobacteria strains.</title>
        <authorList>
            <person name="Klenk H.-P."/>
        </authorList>
    </citation>
    <scope>NUCLEOTIDE SEQUENCE [LARGE SCALE GENOMIC DNA]</scope>
    <source>
        <strain evidence="6 7">DSM 44709</strain>
    </source>
</reference>
<dbReference type="InterPro" id="IPR002938">
    <property type="entry name" value="FAD-bd"/>
</dbReference>
<feature type="domain" description="FAD-binding" evidence="5">
    <location>
        <begin position="311"/>
        <end position="381"/>
    </location>
</feature>
<keyword evidence="4" id="KW-0503">Monooxygenase</keyword>
<dbReference type="Pfam" id="PF13450">
    <property type="entry name" value="NAD_binding_8"/>
    <property type="match status" value="1"/>
</dbReference>
<dbReference type="PANTHER" id="PTHR47178">
    <property type="entry name" value="MONOOXYGENASE, FAD-BINDING"/>
    <property type="match status" value="1"/>
</dbReference>
<dbReference type="PANTHER" id="PTHR47178:SF6">
    <property type="entry name" value="FAD-BINDING DOMAIN-CONTAINING PROTEIN"/>
    <property type="match status" value="1"/>
</dbReference>
<evidence type="ECO:0000256" key="2">
    <source>
        <dbReference type="ARBA" id="ARBA00022827"/>
    </source>
</evidence>
<evidence type="ECO:0000313" key="6">
    <source>
        <dbReference type="EMBL" id="MDQ0363839.1"/>
    </source>
</evidence>
<dbReference type="GO" id="GO:0004497">
    <property type="term" value="F:monooxygenase activity"/>
    <property type="evidence" value="ECO:0007669"/>
    <property type="project" value="UniProtKB-KW"/>
</dbReference>
<keyword evidence="1" id="KW-0285">Flavoprotein</keyword>
<gene>
    <name evidence="6" type="ORF">J2S42_000508</name>
</gene>
<dbReference type="AlphaFoldDB" id="A0AAE3VV29"/>
<evidence type="ECO:0000256" key="4">
    <source>
        <dbReference type="ARBA" id="ARBA00023033"/>
    </source>
</evidence>
<name>A0AAE3VV29_9ACTN</name>
<evidence type="ECO:0000256" key="3">
    <source>
        <dbReference type="ARBA" id="ARBA00023002"/>
    </source>
</evidence>
<keyword evidence="3" id="KW-0560">Oxidoreductase</keyword>
<dbReference type="Gene3D" id="3.50.50.60">
    <property type="entry name" value="FAD/NAD(P)-binding domain"/>
    <property type="match status" value="1"/>
</dbReference>
<sequence length="415" mass="44399">MGISTDFSVTIAGAGLSGLCLAQYLVRAGIDVHVYERDPGPFVRRQGYRIILDRYGLSALRESLPRPLHRLALATGDEPGGHLRFTDSRLRDAFTITFKDEPHATRQVDRLTLRSILLSGLDGRVHYGRSAVAVEDGGPAGLRLRFADGGAAGATVVVGADGVGSALRAQLMPDAGPENTPMAGVYGRSPLRRDGVSVIPDALRTSGVLALADRPGRAFFFTSMRFGESPRDAFARLAPGSYAPTGDDYVMWGLLLRQAEVPAGVRGDLLALRDLAARMSADFHPLIRRLVDTAELDSTVLNLFATGRRPVRWAVPRATMMGDAVHVMPPFGAHGGNTALRDAALLGRRLAEARAGGTTVEDAIAGYQDEMVPYAFRAVDTAAGLMRRLTGGAAAPHWVLTRLLPRLHPVTVPEA</sequence>
<evidence type="ECO:0000259" key="5">
    <source>
        <dbReference type="Pfam" id="PF01494"/>
    </source>
</evidence>
<keyword evidence="2" id="KW-0274">FAD</keyword>
<organism evidence="6 7">
    <name type="scientific">Catenuloplanes indicus</name>
    <dbReference type="NCBI Taxonomy" id="137267"/>
    <lineage>
        <taxon>Bacteria</taxon>
        <taxon>Bacillati</taxon>
        <taxon>Actinomycetota</taxon>
        <taxon>Actinomycetes</taxon>
        <taxon>Micromonosporales</taxon>
        <taxon>Micromonosporaceae</taxon>
        <taxon>Catenuloplanes</taxon>
    </lineage>
</organism>
<dbReference type="PRINTS" id="PR00420">
    <property type="entry name" value="RNGMNOXGNASE"/>
</dbReference>
<comment type="caution">
    <text evidence="6">The sequence shown here is derived from an EMBL/GenBank/DDBJ whole genome shotgun (WGS) entry which is preliminary data.</text>
</comment>
<protein>
    <submittedName>
        <fullName evidence="6">2-polyprenyl-6-methoxyphenol hydroxylase-like FAD-dependent oxidoreductase</fullName>
    </submittedName>
</protein>
<proteinExistence type="predicted"/>
<dbReference type="InterPro" id="IPR036188">
    <property type="entry name" value="FAD/NAD-bd_sf"/>
</dbReference>
<accession>A0AAE3VV29</accession>
<dbReference type="RefSeq" id="WP_307234776.1">
    <property type="nucleotide sequence ID" value="NZ_JAUSUZ010000001.1"/>
</dbReference>